<gene>
    <name evidence="1" type="ORF">GCM10011613_21850</name>
</gene>
<evidence type="ECO:0000313" key="2">
    <source>
        <dbReference type="Proteomes" id="UP000619761"/>
    </source>
</evidence>
<dbReference type="InterPro" id="IPR045617">
    <property type="entry name" value="DUF6445"/>
</dbReference>
<sequence length="240" mass="27286">MQGATLKSDMHLSLNPYISSKVYELGEERSPLLVVDNFLQDAEPLVEDACQHRFVQNSPLYPGVRAPAPISFQSLLLSSLGRQMKQVFDLKGSKLSLSLCQYSLVTMNANQLTLLQRIPHFDSTQRDELAAVFYLFKDDLGGTSFYRHNKTGYEYIDDERRIPYFRSLESENGSDTIPEHGYINGDTALFTRIGEQKGIFNRLIVYRRQNLHSGSISPNFVPNADPRKGRLTINIFIDCL</sequence>
<dbReference type="EMBL" id="BMYZ01000002">
    <property type="protein sequence ID" value="GGY76970.1"/>
    <property type="molecule type" value="Genomic_DNA"/>
</dbReference>
<organism evidence="1 2">
    <name type="scientific">Cellvibrio zantedeschiae</name>
    <dbReference type="NCBI Taxonomy" id="1237077"/>
    <lineage>
        <taxon>Bacteria</taxon>
        <taxon>Pseudomonadati</taxon>
        <taxon>Pseudomonadota</taxon>
        <taxon>Gammaproteobacteria</taxon>
        <taxon>Cellvibrionales</taxon>
        <taxon>Cellvibrionaceae</taxon>
        <taxon>Cellvibrio</taxon>
    </lineage>
</organism>
<comment type="caution">
    <text evidence="1">The sequence shown here is derived from an EMBL/GenBank/DDBJ whole genome shotgun (WGS) entry which is preliminary data.</text>
</comment>
<dbReference type="Pfam" id="PF20043">
    <property type="entry name" value="DUF6445"/>
    <property type="match status" value="1"/>
</dbReference>
<dbReference type="Proteomes" id="UP000619761">
    <property type="component" value="Unassembled WGS sequence"/>
</dbReference>
<name>A0ABQ3B4R9_9GAMM</name>
<keyword evidence="2" id="KW-1185">Reference proteome</keyword>
<reference evidence="2" key="1">
    <citation type="journal article" date="2019" name="Int. J. Syst. Evol. Microbiol.">
        <title>The Global Catalogue of Microorganisms (GCM) 10K type strain sequencing project: providing services to taxonomists for standard genome sequencing and annotation.</title>
        <authorList>
            <consortium name="The Broad Institute Genomics Platform"/>
            <consortium name="The Broad Institute Genome Sequencing Center for Infectious Disease"/>
            <person name="Wu L."/>
            <person name="Ma J."/>
        </authorList>
    </citation>
    <scope>NUCLEOTIDE SEQUENCE [LARGE SCALE GENOMIC DNA]</scope>
    <source>
        <strain evidence="2">KCTC 32239</strain>
    </source>
</reference>
<evidence type="ECO:0000313" key="1">
    <source>
        <dbReference type="EMBL" id="GGY76970.1"/>
    </source>
</evidence>
<proteinExistence type="predicted"/>
<protein>
    <recommendedName>
        <fullName evidence="3">Methyltransferase</fullName>
    </recommendedName>
</protein>
<evidence type="ECO:0008006" key="3">
    <source>
        <dbReference type="Google" id="ProtNLM"/>
    </source>
</evidence>
<accession>A0ABQ3B4R9</accession>